<protein>
    <submittedName>
        <fullName evidence="2">Uncharacterized protein</fullName>
    </submittedName>
</protein>
<evidence type="ECO:0000256" key="1">
    <source>
        <dbReference type="SAM" id="Phobius"/>
    </source>
</evidence>
<dbReference type="AlphaFoldDB" id="A0A5J4KNL2"/>
<dbReference type="Proteomes" id="UP000326912">
    <property type="component" value="Unassembled WGS sequence"/>
</dbReference>
<dbReference type="InterPro" id="IPR019962">
    <property type="entry name" value="CHP03663"/>
</dbReference>
<feature type="transmembrane region" description="Helical" evidence="1">
    <location>
        <begin position="7"/>
        <end position="25"/>
    </location>
</feature>
<organism evidence="2 3">
    <name type="scientific">Dictyobacter vulcani</name>
    <dbReference type="NCBI Taxonomy" id="2607529"/>
    <lineage>
        <taxon>Bacteria</taxon>
        <taxon>Bacillati</taxon>
        <taxon>Chloroflexota</taxon>
        <taxon>Ktedonobacteria</taxon>
        <taxon>Ktedonobacterales</taxon>
        <taxon>Dictyobacteraceae</taxon>
        <taxon>Dictyobacter</taxon>
    </lineage>
</organism>
<keyword evidence="3" id="KW-1185">Reference proteome</keyword>
<evidence type="ECO:0000313" key="3">
    <source>
        <dbReference type="Proteomes" id="UP000326912"/>
    </source>
</evidence>
<evidence type="ECO:0000313" key="2">
    <source>
        <dbReference type="EMBL" id="GER86796.1"/>
    </source>
</evidence>
<reference evidence="2 3" key="1">
    <citation type="submission" date="2019-10" db="EMBL/GenBank/DDBJ databases">
        <title>Dictyobacter vulcani sp. nov., within the class Ktedonobacteria, isolated from soil of volcanic Mt. Zao.</title>
        <authorList>
            <person name="Zheng Y."/>
            <person name="Wang C.M."/>
            <person name="Sakai Y."/>
            <person name="Abe K."/>
            <person name="Yokota A."/>
            <person name="Yabe S."/>
        </authorList>
    </citation>
    <scope>NUCLEOTIDE SEQUENCE [LARGE SCALE GENOMIC DNA]</scope>
    <source>
        <strain evidence="2 3">W12</strain>
    </source>
</reference>
<keyword evidence="1" id="KW-0812">Transmembrane</keyword>
<feature type="transmembrane region" description="Helical" evidence="1">
    <location>
        <begin position="219"/>
        <end position="244"/>
    </location>
</feature>
<accession>A0A5J4KNL2</accession>
<feature type="transmembrane region" description="Helical" evidence="1">
    <location>
        <begin position="59"/>
        <end position="77"/>
    </location>
</feature>
<dbReference type="PANTHER" id="PTHR41710">
    <property type="entry name" value="GLYCOSYL TRANSFERASE, FAMILY 39"/>
    <property type="match status" value="1"/>
</dbReference>
<gene>
    <name evidence="2" type="ORF">KDW_09580</name>
</gene>
<comment type="caution">
    <text evidence="2">The sequence shown here is derived from an EMBL/GenBank/DDBJ whole genome shotgun (WGS) entry which is preliminary data.</text>
</comment>
<keyword evidence="1" id="KW-1133">Transmembrane helix</keyword>
<keyword evidence="1" id="KW-0472">Membrane</keyword>
<feature type="transmembrane region" description="Helical" evidence="1">
    <location>
        <begin position="195"/>
        <end position="213"/>
    </location>
</feature>
<feature type="transmembrane region" description="Helical" evidence="1">
    <location>
        <begin position="293"/>
        <end position="311"/>
    </location>
</feature>
<dbReference type="RefSeq" id="WP_151754873.1">
    <property type="nucleotide sequence ID" value="NZ_BKZW01000001.1"/>
</dbReference>
<sequence>MPTTWAPVLLLIYFGILGIIAKIFFGKLKELSIFITSNTANTRTADVFVANLKDVTIRTLPWLGILLAVVIGILLFREFKGYAQSDRHGLALRIDRRKQPVLDTILTMPWTHWFFALVCSWFLFVILFTVLFTNLPGGIGDGIWQGLYYWLQQQQVARGGQPWYYYFLLIPLYEQIGVVFGLAGIIRCLVRPTRFRLFLVFWFVGNVFIYTWAGEKMPWLMIHMTMPMMILAAVALEPAVLALVQAVKTRMQASAAQPITAEKSSDADGVTTPVEDPVPAGIVVPTPRRRTPLAVSVATIALAVVLLIPTLQNMFQVTFVHSADGPHEMMIYVQTSTDINTMMDKIDTLDKKLYKGDHQIPIGLVDDATWPFAWYLRDYKNVCYNFPDGCSTTAQNIPVIISSGDKMVNMQYQYRNGYQFHQYHMRTQWDQGYMPPACKPTATDHCTDPQAYVGVGPWLWLSYGDNPPPGAKFDLGRAVNNVWSWWWQRKAFGDTNGSYDMGLFIKNDVTSETNVTP</sequence>
<name>A0A5J4KNL2_9CHLR</name>
<dbReference type="PANTHER" id="PTHR41710:SF2">
    <property type="entry name" value="GLYCOSYL TRANSFERASE FAMILY 39_83 DOMAIN-CONTAINING PROTEIN"/>
    <property type="match status" value="1"/>
</dbReference>
<feature type="transmembrane region" description="Helical" evidence="1">
    <location>
        <begin position="163"/>
        <end position="183"/>
    </location>
</feature>
<proteinExistence type="predicted"/>
<feature type="transmembrane region" description="Helical" evidence="1">
    <location>
        <begin position="113"/>
        <end position="132"/>
    </location>
</feature>
<dbReference type="EMBL" id="BKZW01000001">
    <property type="protein sequence ID" value="GER86796.1"/>
    <property type="molecule type" value="Genomic_DNA"/>
</dbReference>